<dbReference type="Proteomes" id="UP001465755">
    <property type="component" value="Unassembled WGS sequence"/>
</dbReference>
<dbReference type="InterPro" id="IPR001810">
    <property type="entry name" value="F-box_dom"/>
</dbReference>
<dbReference type="Gene3D" id="1.20.1280.50">
    <property type="match status" value="1"/>
</dbReference>
<comment type="subcellular location">
    <subcellularLocation>
        <location evidence="1">Cytoplasm</location>
        <location evidence="1">Cytoskeleton</location>
        <location evidence="1">Cilium axoneme</location>
    </subcellularLocation>
</comment>
<dbReference type="GO" id="GO:0005930">
    <property type="term" value="C:axoneme"/>
    <property type="evidence" value="ECO:0007669"/>
    <property type="project" value="UniProtKB-SubCell"/>
</dbReference>
<proteinExistence type="predicted"/>
<protein>
    <recommendedName>
        <fullName evidence="2">F-box domain-containing protein</fullName>
    </recommendedName>
</protein>
<gene>
    <name evidence="3" type="ORF">WJX73_004223</name>
</gene>
<keyword evidence="4" id="KW-1185">Reference proteome</keyword>
<evidence type="ECO:0000313" key="4">
    <source>
        <dbReference type="Proteomes" id="UP001465755"/>
    </source>
</evidence>
<name>A0AAW1PC58_9CHLO</name>
<dbReference type="Pfam" id="PF12937">
    <property type="entry name" value="F-box-like"/>
    <property type="match status" value="1"/>
</dbReference>
<dbReference type="SUPFAM" id="SSF81383">
    <property type="entry name" value="F-box domain"/>
    <property type="match status" value="1"/>
</dbReference>
<evidence type="ECO:0000313" key="3">
    <source>
        <dbReference type="EMBL" id="KAK9806008.1"/>
    </source>
</evidence>
<dbReference type="InterPro" id="IPR032675">
    <property type="entry name" value="LRR_dom_sf"/>
</dbReference>
<dbReference type="PROSITE" id="PS50181">
    <property type="entry name" value="FBOX"/>
    <property type="match status" value="1"/>
</dbReference>
<dbReference type="EMBL" id="JALJOQ010000039">
    <property type="protein sequence ID" value="KAK9806008.1"/>
    <property type="molecule type" value="Genomic_DNA"/>
</dbReference>
<sequence length="277" mass="31510">MRKESSDECNNRAERFRPNCRWLELHAPGHQVDLAVSLKCNEQVWLLRRPPMLQQAFAELLVFLALRSPIDNPFAGLCNTLGGLTQLTYLSMEESGFSEFTPACLAPLSRLKLLRLNGMDIADFDVPTQTWCELRHLELEDNLLTKPPGNLSSLRSLECLSLEGQHTDFQITEPLSFRTPWAALAPELLATVFKHLELPDLLRAQLCCRSWHAVLSKPQVRGLWGNISIQLDKFSWDSLVAPDQHPAARLLPTYRWLQRRAPGISTLQIHCKSTQHT</sequence>
<organism evidence="3 4">
    <name type="scientific">Symbiochloris irregularis</name>
    <dbReference type="NCBI Taxonomy" id="706552"/>
    <lineage>
        <taxon>Eukaryota</taxon>
        <taxon>Viridiplantae</taxon>
        <taxon>Chlorophyta</taxon>
        <taxon>core chlorophytes</taxon>
        <taxon>Trebouxiophyceae</taxon>
        <taxon>Trebouxiales</taxon>
        <taxon>Trebouxiaceae</taxon>
        <taxon>Symbiochloris</taxon>
    </lineage>
</organism>
<comment type="caution">
    <text evidence="3">The sequence shown here is derived from an EMBL/GenBank/DDBJ whole genome shotgun (WGS) entry which is preliminary data.</text>
</comment>
<dbReference type="AlphaFoldDB" id="A0AAW1PC58"/>
<dbReference type="InterPro" id="IPR036047">
    <property type="entry name" value="F-box-like_dom_sf"/>
</dbReference>
<evidence type="ECO:0000259" key="2">
    <source>
        <dbReference type="PROSITE" id="PS50181"/>
    </source>
</evidence>
<dbReference type="SUPFAM" id="SSF52058">
    <property type="entry name" value="L domain-like"/>
    <property type="match status" value="1"/>
</dbReference>
<evidence type="ECO:0000256" key="1">
    <source>
        <dbReference type="ARBA" id="ARBA00004430"/>
    </source>
</evidence>
<feature type="domain" description="F-box" evidence="2">
    <location>
        <begin position="178"/>
        <end position="227"/>
    </location>
</feature>
<accession>A0AAW1PC58</accession>
<dbReference type="Gene3D" id="3.80.10.10">
    <property type="entry name" value="Ribonuclease Inhibitor"/>
    <property type="match status" value="1"/>
</dbReference>
<reference evidence="3 4" key="1">
    <citation type="journal article" date="2024" name="Nat. Commun.">
        <title>Phylogenomics reveals the evolutionary origins of lichenization in chlorophyte algae.</title>
        <authorList>
            <person name="Puginier C."/>
            <person name="Libourel C."/>
            <person name="Otte J."/>
            <person name="Skaloud P."/>
            <person name="Haon M."/>
            <person name="Grisel S."/>
            <person name="Petersen M."/>
            <person name="Berrin J.G."/>
            <person name="Delaux P.M."/>
            <person name="Dal Grande F."/>
            <person name="Keller J."/>
        </authorList>
    </citation>
    <scope>NUCLEOTIDE SEQUENCE [LARGE SCALE GENOMIC DNA]</scope>
    <source>
        <strain evidence="3 4">SAG 2036</strain>
    </source>
</reference>